<accession>A0A9X3C2H8</accession>
<protein>
    <submittedName>
        <fullName evidence="2">Uncharacterized protein</fullName>
    </submittedName>
</protein>
<gene>
    <name evidence="2" type="ORF">H7K45_07280</name>
</gene>
<proteinExistence type="predicted"/>
<organism evidence="2 3">
    <name type="scientific">Mycobacterium yunnanensis</name>
    <dbReference type="NCBI Taxonomy" id="368477"/>
    <lineage>
        <taxon>Bacteria</taxon>
        <taxon>Bacillati</taxon>
        <taxon>Actinomycetota</taxon>
        <taxon>Actinomycetes</taxon>
        <taxon>Mycobacteriales</taxon>
        <taxon>Mycobacteriaceae</taxon>
        <taxon>Mycobacterium</taxon>
    </lineage>
</organism>
<name>A0A9X3C2H8_9MYCO</name>
<reference evidence="2" key="2">
    <citation type="journal article" date="2022" name="BMC Genomics">
        <title>Comparative genome analysis of mycobacteria focusing on tRNA and non-coding RNA.</title>
        <authorList>
            <person name="Behra P.R.K."/>
            <person name="Pettersson B.M.F."/>
            <person name="Ramesh M."/>
            <person name="Das S."/>
            <person name="Dasgupta S."/>
            <person name="Kirsebom L.A."/>
        </authorList>
    </citation>
    <scope>NUCLEOTIDE SEQUENCE</scope>
    <source>
        <strain evidence="2">DSM 44838</strain>
    </source>
</reference>
<dbReference type="RefSeq" id="WP_263995127.1">
    <property type="nucleotide sequence ID" value="NZ_JACKVK010000005.1"/>
</dbReference>
<keyword evidence="3" id="KW-1185">Reference proteome</keyword>
<feature type="compositionally biased region" description="Acidic residues" evidence="1">
    <location>
        <begin position="39"/>
        <end position="49"/>
    </location>
</feature>
<evidence type="ECO:0000256" key="1">
    <source>
        <dbReference type="SAM" id="MobiDB-lite"/>
    </source>
</evidence>
<dbReference type="Proteomes" id="UP001141629">
    <property type="component" value="Unassembled WGS sequence"/>
</dbReference>
<comment type="caution">
    <text evidence="2">The sequence shown here is derived from an EMBL/GenBank/DDBJ whole genome shotgun (WGS) entry which is preliminary data.</text>
</comment>
<sequence length="49" mass="5390">MPRGSGIYEDQPREHRTSYTQHAEDRPEDSRAAATPDDTSSDEAAEPTG</sequence>
<dbReference type="EMBL" id="JACKVK010000005">
    <property type="protein sequence ID" value="MCV7420337.1"/>
    <property type="molecule type" value="Genomic_DNA"/>
</dbReference>
<reference evidence="2" key="1">
    <citation type="submission" date="2020-07" db="EMBL/GenBank/DDBJ databases">
        <authorList>
            <person name="Pettersson B.M.F."/>
            <person name="Behra P.R.K."/>
            <person name="Ramesh M."/>
            <person name="Das S."/>
            <person name="Dasgupta S."/>
            <person name="Kirsebom L.A."/>
        </authorList>
    </citation>
    <scope>NUCLEOTIDE SEQUENCE</scope>
    <source>
        <strain evidence="2">DSM 44838</strain>
    </source>
</reference>
<feature type="compositionally biased region" description="Basic and acidic residues" evidence="1">
    <location>
        <begin position="10"/>
        <end position="31"/>
    </location>
</feature>
<feature type="region of interest" description="Disordered" evidence="1">
    <location>
        <begin position="1"/>
        <end position="49"/>
    </location>
</feature>
<evidence type="ECO:0000313" key="2">
    <source>
        <dbReference type="EMBL" id="MCV7420337.1"/>
    </source>
</evidence>
<evidence type="ECO:0000313" key="3">
    <source>
        <dbReference type="Proteomes" id="UP001141629"/>
    </source>
</evidence>
<dbReference type="AlphaFoldDB" id="A0A9X3C2H8"/>